<dbReference type="PROSITE" id="PS51257">
    <property type="entry name" value="PROKAR_LIPOPROTEIN"/>
    <property type="match status" value="1"/>
</dbReference>
<sequence length="159" mass="18439">MNHSRISLFSLCLCTLLVFLGCGRDTDGAEQAAIRFYKSVWVNGDMNEASGMLQNKSDLKEIAWRISDTRREARNSNPDILIVESPTERVIGRYKTFLIHRPADKRDFKVRVRKENGSWRVVKFEQNYIDHQGGYISGDAYQRLKAEFPGLKWKRVENP</sequence>
<organism evidence="1 2">
    <name type="scientific">Marinithermofilum abyssi</name>
    <dbReference type="NCBI Taxonomy" id="1571185"/>
    <lineage>
        <taxon>Bacteria</taxon>
        <taxon>Bacillati</taxon>
        <taxon>Bacillota</taxon>
        <taxon>Bacilli</taxon>
        <taxon>Bacillales</taxon>
        <taxon>Thermoactinomycetaceae</taxon>
        <taxon>Marinithermofilum</taxon>
    </lineage>
</organism>
<evidence type="ECO:0000313" key="2">
    <source>
        <dbReference type="Proteomes" id="UP000625210"/>
    </source>
</evidence>
<dbReference type="Proteomes" id="UP000625210">
    <property type="component" value="Unassembled WGS sequence"/>
</dbReference>
<accession>A0A8J2VHW5</accession>
<proteinExistence type="predicted"/>
<name>A0A8J2VHW5_9BACL</name>
<dbReference type="EMBL" id="BMHQ01000006">
    <property type="protein sequence ID" value="GGE18917.1"/>
    <property type="molecule type" value="Genomic_DNA"/>
</dbReference>
<dbReference type="RefSeq" id="WP_188647836.1">
    <property type="nucleotide sequence ID" value="NZ_BMHQ01000006.1"/>
</dbReference>
<comment type="caution">
    <text evidence="1">The sequence shown here is derived from an EMBL/GenBank/DDBJ whole genome shotgun (WGS) entry which is preliminary data.</text>
</comment>
<evidence type="ECO:0000313" key="1">
    <source>
        <dbReference type="EMBL" id="GGE18917.1"/>
    </source>
</evidence>
<reference evidence="1" key="2">
    <citation type="submission" date="2020-09" db="EMBL/GenBank/DDBJ databases">
        <authorList>
            <person name="Sun Q."/>
            <person name="Zhou Y."/>
        </authorList>
    </citation>
    <scope>NUCLEOTIDE SEQUENCE</scope>
    <source>
        <strain evidence="1">CGMCC 1.15179</strain>
    </source>
</reference>
<gene>
    <name evidence="1" type="ORF">GCM10011571_21050</name>
</gene>
<protein>
    <submittedName>
        <fullName evidence="1">Uncharacterized protein</fullName>
    </submittedName>
</protein>
<reference evidence="1" key="1">
    <citation type="journal article" date="2014" name="Int. J. Syst. Evol. Microbiol.">
        <title>Complete genome sequence of Corynebacterium casei LMG S-19264T (=DSM 44701T), isolated from a smear-ripened cheese.</title>
        <authorList>
            <consortium name="US DOE Joint Genome Institute (JGI-PGF)"/>
            <person name="Walter F."/>
            <person name="Albersmeier A."/>
            <person name="Kalinowski J."/>
            <person name="Ruckert C."/>
        </authorList>
    </citation>
    <scope>NUCLEOTIDE SEQUENCE</scope>
    <source>
        <strain evidence="1">CGMCC 1.15179</strain>
    </source>
</reference>
<keyword evidence="2" id="KW-1185">Reference proteome</keyword>
<dbReference type="AlphaFoldDB" id="A0A8J2VHW5"/>